<accession>A0A4Y2DKL6</accession>
<proteinExistence type="predicted"/>
<dbReference type="AlphaFoldDB" id="A0A4Y2DKL6"/>
<keyword evidence="2" id="KW-1185">Reference proteome</keyword>
<comment type="caution">
    <text evidence="1">The sequence shown here is derived from an EMBL/GenBank/DDBJ whole genome shotgun (WGS) entry which is preliminary data.</text>
</comment>
<evidence type="ECO:0000313" key="1">
    <source>
        <dbReference type="EMBL" id="GBM16398.1"/>
    </source>
</evidence>
<reference evidence="1 2" key="1">
    <citation type="journal article" date="2019" name="Sci. Rep.">
        <title>Orb-weaving spider Araneus ventricosus genome elucidates the spidroin gene catalogue.</title>
        <authorList>
            <person name="Kono N."/>
            <person name="Nakamura H."/>
            <person name="Ohtoshi R."/>
            <person name="Moran D.A.P."/>
            <person name="Shinohara A."/>
            <person name="Yoshida Y."/>
            <person name="Fujiwara M."/>
            <person name="Mori M."/>
            <person name="Tomita M."/>
            <person name="Arakawa K."/>
        </authorList>
    </citation>
    <scope>NUCLEOTIDE SEQUENCE [LARGE SCALE GENOMIC DNA]</scope>
</reference>
<name>A0A4Y2DKL6_ARAVE</name>
<dbReference type="EMBL" id="BGPR01000373">
    <property type="protein sequence ID" value="GBM16398.1"/>
    <property type="molecule type" value="Genomic_DNA"/>
</dbReference>
<gene>
    <name evidence="1" type="ORF">AVEN_129720_1</name>
</gene>
<sequence length="95" mass="11320">MEESCFLQLRHQILTVTIMRRKEPLSVWGRNKHLPVGLNCLSTSLFEQQPFLIRCRKKGERRAELGLCWKVIRKPMDWLTVIIRFGNDNAFLLFF</sequence>
<organism evidence="1 2">
    <name type="scientific">Araneus ventricosus</name>
    <name type="common">Orbweaver spider</name>
    <name type="synonym">Epeira ventricosa</name>
    <dbReference type="NCBI Taxonomy" id="182803"/>
    <lineage>
        <taxon>Eukaryota</taxon>
        <taxon>Metazoa</taxon>
        <taxon>Ecdysozoa</taxon>
        <taxon>Arthropoda</taxon>
        <taxon>Chelicerata</taxon>
        <taxon>Arachnida</taxon>
        <taxon>Araneae</taxon>
        <taxon>Araneomorphae</taxon>
        <taxon>Entelegynae</taxon>
        <taxon>Araneoidea</taxon>
        <taxon>Araneidae</taxon>
        <taxon>Araneus</taxon>
    </lineage>
</organism>
<evidence type="ECO:0000313" key="2">
    <source>
        <dbReference type="Proteomes" id="UP000499080"/>
    </source>
</evidence>
<protein>
    <submittedName>
        <fullName evidence="1">Uncharacterized protein</fullName>
    </submittedName>
</protein>
<dbReference type="Proteomes" id="UP000499080">
    <property type="component" value="Unassembled WGS sequence"/>
</dbReference>